<proteinExistence type="predicted"/>
<organism evidence="1">
    <name type="scientific">uncultured Caudovirales phage</name>
    <dbReference type="NCBI Taxonomy" id="2100421"/>
    <lineage>
        <taxon>Viruses</taxon>
        <taxon>Duplodnaviria</taxon>
        <taxon>Heunggongvirae</taxon>
        <taxon>Uroviricota</taxon>
        <taxon>Caudoviricetes</taxon>
        <taxon>Peduoviridae</taxon>
        <taxon>Maltschvirus</taxon>
        <taxon>Maltschvirus maltsch</taxon>
    </lineage>
</organism>
<dbReference type="EMBL" id="LR797278">
    <property type="protein sequence ID" value="CAB4199316.1"/>
    <property type="molecule type" value="Genomic_DNA"/>
</dbReference>
<accession>A0A6J5QP62</accession>
<evidence type="ECO:0000313" key="1">
    <source>
        <dbReference type="EMBL" id="CAB4183261.1"/>
    </source>
</evidence>
<protein>
    <submittedName>
        <fullName evidence="1">Uncharacterized protein</fullName>
    </submittedName>
</protein>
<dbReference type="EMBL" id="LR797042">
    <property type="protein sequence ID" value="CAB4183261.1"/>
    <property type="molecule type" value="Genomic_DNA"/>
</dbReference>
<name>A0A6J5QP62_9CAUD</name>
<evidence type="ECO:0000313" key="2">
    <source>
        <dbReference type="EMBL" id="CAB4199316.1"/>
    </source>
</evidence>
<sequence>MQTVDATVRLQTLDGNWETCGIDRAAGITPEGIELASNSWGADTANFTLRRSPRSQWPDITAFTPVEIEIGGKLVWDGFVTQTPTSDADGGSISVQCKGWQYHLDDDSFEKVWTHSSLPDWKEASSFPNIDLNHFRPLGPSVVAGTGSIRVGWATQQYLQQNTYAAVVFDAGPLNKITAASLQWTVVGGTGFTNYGSSANLRVVCRGVDSLTTGHSASNDAVNTPEGAANTALSGSGAFTTPSRYVIVGLYWVGTSAQASTNYFIDITGITLTGWSHGTPTAHLSGTLASEIAADVLPYAPLLSQSTTSIATTDFTIPHFSSVDGGKTPREYLTAANSYHDNQLKLLPGRKLSVQAQATSPSYTVGAWGGSTFSDASANSGEEIYNKAVVESTDSSGQPLRQTRFSAASVDTLTGLAELQPSAMTNPAFETDPVFSAASKIEPTGWASNRVYSDSNLASTALTASLTTTATTMSATSPLGSFPPNGFIVVDQSSGIDEIIYYSGTTSTTFTGLIRGCFGTTARTGSIGNAIYLVSSIQPIASPSGFSAGTKSGLWRPNGETTPTITASFSSSQNFAAGTSYELSINMRAQGMMQFGSYVLETPYLRFGTSTDYAEISSSYSLSGITTGDQVDFNMSVQWTPSVAVSGSAVTLLLQSIESFYSSYRSVQDGNFTSYYIDDVTITSIKATIPDRRGFIRTKRLQVNSPSTPESASRIADKYLSGHRSTPLKGDLTIQAGGAKEYLTGADIHPSRLLLSTGELLHFSNRTDPDTGAQGRDGTIAAVSYSHSSQSAQVSIDNQRTRFEAFLERLAVNTNNRLGR</sequence>
<reference evidence="1" key="1">
    <citation type="submission" date="2020-05" db="EMBL/GenBank/DDBJ databases">
        <authorList>
            <person name="Chiriac C."/>
            <person name="Salcher M."/>
            <person name="Ghai R."/>
            <person name="Kavagutti S V."/>
        </authorList>
    </citation>
    <scope>NUCLEOTIDE SEQUENCE</scope>
</reference>
<dbReference type="SUPFAM" id="SSF69279">
    <property type="entry name" value="Phage tail proteins"/>
    <property type="match status" value="1"/>
</dbReference>
<gene>
    <name evidence="1" type="ORF">UFOVP1084_45</name>
    <name evidence="2" type="ORF">UFOVP1328_33</name>
</gene>